<evidence type="ECO:0000256" key="6">
    <source>
        <dbReference type="ARBA" id="ARBA00022777"/>
    </source>
</evidence>
<sequence length="183" mass="20443">MTNHKLKVIVLAGTAGTGKSTVAARLLKEYSTKYPGIKFVEGDELHPKANIDKMASGNPLNDDDRWGWLKEVALKSAQSAEEGGCGVSVVACSSLKKSYRDLIRSTRPDVEYHFVFLYGSKVEILNRLNSRKGHFMKSNMMESQFKDLQLPEESEANCVVVLLDHKGFDEIEDDVLKYTNTVL</sequence>
<comment type="pathway">
    <text evidence="1 9">Carbohydrate acid metabolism; D-gluconate degradation.</text>
</comment>
<dbReference type="PhylomeDB" id="A0A0W0CRA9"/>
<proteinExistence type="inferred from homology"/>
<dbReference type="Gene3D" id="3.40.50.300">
    <property type="entry name" value="P-loop containing nucleotide triphosphate hydrolases"/>
    <property type="match status" value="1"/>
</dbReference>
<evidence type="ECO:0000259" key="10">
    <source>
        <dbReference type="Pfam" id="PF01583"/>
    </source>
</evidence>
<comment type="caution">
    <text evidence="11">The sequence shown here is derived from an EMBL/GenBank/DDBJ whole genome shotgun (WGS) entry which is preliminary data.</text>
</comment>
<evidence type="ECO:0000256" key="1">
    <source>
        <dbReference type="ARBA" id="ARBA00004875"/>
    </source>
</evidence>
<dbReference type="SUPFAM" id="SSF52540">
    <property type="entry name" value="P-loop containing nucleoside triphosphate hydrolases"/>
    <property type="match status" value="1"/>
</dbReference>
<keyword evidence="6 9" id="KW-0418">Kinase</keyword>
<dbReference type="InterPro" id="IPR006001">
    <property type="entry name" value="Therm_gnt_kin"/>
</dbReference>
<gene>
    <name evidence="11" type="ORF">AO440_003726</name>
</gene>
<dbReference type="VEuPathDB" id="FungiDB:GW608_K11055"/>
<reference evidence="11 12" key="1">
    <citation type="submission" date="2015-10" db="EMBL/GenBank/DDBJ databases">
        <title>Draft genomes sequences of Candida glabrata isolates 1A, 1B, 2A, 2B, 3A and 3B.</title>
        <authorList>
            <person name="Haavelsrud O.E."/>
            <person name="Gaustad P."/>
        </authorList>
    </citation>
    <scope>NUCLEOTIDE SEQUENCE [LARGE SCALE GENOMIC DNA]</scope>
    <source>
        <strain evidence="11">910700640</strain>
    </source>
</reference>
<evidence type="ECO:0000256" key="9">
    <source>
        <dbReference type="RuleBase" id="RU363066"/>
    </source>
</evidence>
<dbReference type="OMA" id="YEGDDYH"/>
<dbReference type="GO" id="GO:0005975">
    <property type="term" value="P:carbohydrate metabolic process"/>
    <property type="evidence" value="ECO:0007669"/>
    <property type="project" value="InterPro"/>
</dbReference>
<dbReference type="NCBIfam" id="TIGR01313">
    <property type="entry name" value="therm_gnt_kin"/>
    <property type="match status" value="1"/>
</dbReference>
<name>A0A0W0CRA9_CANGB</name>
<keyword evidence="7 9" id="KW-0067">ATP-binding</keyword>
<accession>A0A0W0CRA9</accession>
<dbReference type="VEuPathDB" id="FungiDB:GVI51_K11121"/>
<dbReference type="Proteomes" id="UP000054886">
    <property type="component" value="Unassembled WGS sequence"/>
</dbReference>
<dbReference type="VEuPathDB" id="FungiDB:GWK60_K11077"/>
<comment type="catalytic activity">
    <reaction evidence="8 9">
        <text>D-gluconate + ATP = 6-phospho-D-gluconate + ADP + H(+)</text>
        <dbReference type="Rhea" id="RHEA:19433"/>
        <dbReference type="ChEBI" id="CHEBI:15378"/>
        <dbReference type="ChEBI" id="CHEBI:18391"/>
        <dbReference type="ChEBI" id="CHEBI:30616"/>
        <dbReference type="ChEBI" id="CHEBI:58759"/>
        <dbReference type="ChEBI" id="CHEBI:456216"/>
        <dbReference type="EC" id="2.7.1.12"/>
    </reaction>
</comment>
<dbReference type="InterPro" id="IPR027417">
    <property type="entry name" value="P-loop_NTPase"/>
</dbReference>
<evidence type="ECO:0000256" key="4">
    <source>
        <dbReference type="ARBA" id="ARBA00022679"/>
    </source>
</evidence>
<dbReference type="GO" id="GO:0046316">
    <property type="term" value="F:gluconokinase activity"/>
    <property type="evidence" value="ECO:0007669"/>
    <property type="project" value="UniProtKB-EC"/>
</dbReference>
<evidence type="ECO:0000256" key="8">
    <source>
        <dbReference type="ARBA" id="ARBA00048090"/>
    </source>
</evidence>
<dbReference type="PANTHER" id="PTHR43442">
    <property type="entry name" value="GLUCONOKINASE-RELATED"/>
    <property type="match status" value="1"/>
</dbReference>
<keyword evidence="5 9" id="KW-0547">Nucleotide-binding</keyword>
<dbReference type="AlphaFoldDB" id="A0A0W0CRA9"/>
<evidence type="ECO:0000313" key="12">
    <source>
        <dbReference type="Proteomes" id="UP000054886"/>
    </source>
</evidence>
<evidence type="ECO:0000313" key="11">
    <source>
        <dbReference type="EMBL" id="KTB02153.1"/>
    </source>
</evidence>
<keyword evidence="4 9" id="KW-0808">Transferase</keyword>
<dbReference type="InterPro" id="IPR059117">
    <property type="entry name" value="APS_kinase_dom"/>
</dbReference>
<evidence type="ECO:0000256" key="7">
    <source>
        <dbReference type="ARBA" id="ARBA00022840"/>
    </source>
</evidence>
<dbReference type="OrthoDB" id="275177at2759"/>
<evidence type="ECO:0000256" key="5">
    <source>
        <dbReference type="ARBA" id="ARBA00022741"/>
    </source>
</evidence>
<dbReference type="VEuPathDB" id="FungiDB:CAGL0K11297g"/>
<dbReference type="UniPathway" id="UPA00792"/>
<dbReference type="GO" id="GO:0005524">
    <property type="term" value="F:ATP binding"/>
    <property type="evidence" value="ECO:0007669"/>
    <property type="project" value="UniProtKB-KW"/>
</dbReference>
<evidence type="ECO:0000256" key="2">
    <source>
        <dbReference type="ARBA" id="ARBA00008420"/>
    </source>
</evidence>
<protein>
    <recommendedName>
        <fullName evidence="3 9">Gluconokinase</fullName>
        <ecNumber evidence="3 9">2.7.1.12</ecNumber>
    </recommendedName>
</protein>
<dbReference type="PANTHER" id="PTHR43442:SF3">
    <property type="entry name" value="GLUCONOKINASE-RELATED"/>
    <property type="match status" value="1"/>
</dbReference>
<dbReference type="CDD" id="cd02021">
    <property type="entry name" value="GntK"/>
    <property type="match status" value="1"/>
</dbReference>
<comment type="similarity">
    <text evidence="2 9">Belongs to the gluconokinase GntK/GntV family.</text>
</comment>
<dbReference type="VEuPathDB" id="FungiDB:B1J91_K11297g"/>
<organism evidence="11 12">
    <name type="scientific">Candida glabrata</name>
    <name type="common">Yeast</name>
    <name type="synonym">Torulopsis glabrata</name>
    <dbReference type="NCBI Taxonomy" id="5478"/>
    <lineage>
        <taxon>Eukaryota</taxon>
        <taxon>Fungi</taxon>
        <taxon>Dikarya</taxon>
        <taxon>Ascomycota</taxon>
        <taxon>Saccharomycotina</taxon>
        <taxon>Saccharomycetes</taxon>
        <taxon>Saccharomycetales</taxon>
        <taxon>Saccharomycetaceae</taxon>
        <taxon>Nakaseomyces</taxon>
    </lineage>
</organism>
<feature type="domain" description="APS kinase" evidence="10">
    <location>
        <begin position="8"/>
        <end position="117"/>
    </location>
</feature>
<dbReference type="Pfam" id="PF01583">
    <property type="entry name" value="APS_kinase"/>
    <property type="match status" value="1"/>
</dbReference>
<dbReference type="EMBL" id="LLZZ01000126">
    <property type="protein sequence ID" value="KTB02153.1"/>
    <property type="molecule type" value="Genomic_DNA"/>
</dbReference>
<evidence type="ECO:0000256" key="3">
    <source>
        <dbReference type="ARBA" id="ARBA00012054"/>
    </source>
</evidence>
<dbReference type="GO" id="GO:0005737">
    <property type="term" value="C:cytoplasm"/>
    <property type="evidence" value="ECO:0007669"/>
    <property type="project" value="TreeGrafter"/>
</dbReference>
<dbReference type="EC" id="2.7.1.12" evidence="3 9"/>